<dbReference type="OrthoDB" id="6529964at2"/>
<dbReference type="InterPro" id="IPR006311">
    <property type="entry name" value="TAT_signal"/>
</dbReference>
<dbReference type="SUPFAM" id="SSF53850">
    <property type="entry name" value="Periplasmic binding protein-like II"/>
    <property type="match status" value="1"/>
</dbReference>
<protein>
    <submittedName>
        <fullName evidence="2">Putative spermidine/putrescine transport system substrate-binding protein</fullName>
    </submittedName>
</protein>
<organism evidence="2 3">
    <name type="scientific">Chelatococcus asaccharovorans</name>
    <dbReference type="NCBI Taxonomy" id="28210"/>
    <lineage>
        <taxon>Bacteria</taxon>
        <taxon>Pseudomonadati</taxon>
        <taxon>Pseudomonadota</taxon>
        <taxon>Alphaproteobacteria</taxon>
        <taxon>Hyphomicrobiales</taxon>
        <taxon>Chelatococcaceae</taxon>
        <taxon>Chelatococcus</taxon>
    </lineage>
</organism>
<evidence type="ECO:0000256" key="1">
    <source>
        <dbReference type="ARBA" id="ARBA00022729"/>
    </source>
</evidence>
<dbReference type="PANTHER" id="PTHR30006:SF2">
    <property type="entry name" value="ABC TRANSPORTER SUBSTRATE-BINDING PROTEIN"/>
    <property type="match status" value="1"/>
</dbReference>
<evidence type="ECO:0000313" key="2">
    <source>
        <dbReference type="EMBL" id="PXW56615.1"/>
    </source>
</evidence>
<gene>
    <name evidence="2" type="ORF">C7450_108368</name>
</gene>
<dbReference type="AlphaFoldDB" id="A0A2V3U2G8"/>
<comment type="caution">
    <text evidence="2">The sequence shown here is derived from an EMBL/GenBank/DDBJ whole genome shotgun (WGS) entry which is preliminary data.</text>
</comment>
<dbReference type="GO" id="GO:0030288">
    <property type="term" value="C:outer membrane-bounded periplasmic space"/>
    <property type="evidence" value="ECO:0007669"/>
    <property type="project" value="TreeGrafter"/>
</dbReference>
<evidence type="ECO:0000313" key="3">
    <source>
        <dbReference type="Proteomes" id="UP000248021"/>
    </source>
</evidence>
<dbReference type="Pfam" id="PF13343">
    <property type="entry name" value="SBP_bac_6"/>
    <property type="match status" value="1"/>
</dbReference>
<reference evidence="2 3" key="1">
    <citation type="submission" date="2018-05" db="EMBL/GenBank/DDBJ databases">
        <title>Genomic Encyclopedia of Type Strains, Phase IV (KMG-IV): sequencing the most valuable type-strain genomes for metagenomic binning, comparative biology and taxonomic classification.</title>
        <authorList>
            <person name="Goeker M."/>
        </authorList>
    </citation>
    <scope>NUCLEOTIDE SEQUENCE [LARGE SCALE GENOMIC DNA]</scope>
    <source>
        <strain evidence="2 3">DSM 6462</strain>
    </source>
</reference>
<sequence>MSSPWNIDQLDRRAFMAALAAVGAGSLLPASAEAQGADFKGRQLLSSGFGGSTMDIIQKAAFDPFDAATGAKSTQVPMQSAAALARMKAEAGNPQIDMYQFSGGQEAQAKSEGLTEPMKSVPNLANVPGGLKDPDGHWVTWAVIAEGIVYNKDKIPTPPTSYKDFFKPEYKGHIAFPAITNGFGMDFLVMLARTFGGGEDNIEPGFAALAKLKNETIFKAASDLPGLFGQGDIWIIPYDTGNAFKTAQSGLPVAFATPQEGSPAVPITSCIAKGAKNADVANGAINYLLKPEAQIAIAQGMRWSASNVNTKLPAELASEIPAVSQLAQLDRAKINANRAAWTERWNREIAR</sequence>
<dbReference type="GO" id="GO:0030975">
    <property type="term" value="F:thiamine binding"/>
    <property type="evidence" value="ECO:0007669"/>
    <property type="project" value="TreeGrafter"/>
</dbReference>
<keyword evidence="1" id="KW-0732">Signal</keyword>
<dbReference type="Proteomes" id="UP000248021">
    <property type="component" value="Unassembled WGS sequence"/>
</dbReference>
<dbReference type="Gene3D" id="3.40.190.10">
    <property type="entry name" value="Periplasmic binding protein-like II"/>
    <property type="match status" value="2"/>
</dbReference>
<dbReference type="GO" id="GO:0030976">
    <property type="term" value="F:thiamine pyrophosphate binding"/>
    <property type="evidence" value="ECO:0007669"/>
    <property type="project" value="TreeGrafter"/>
</dbReference>
<accession>A0A2V3U2G8</accession>
<dbReference type="EMBL" id="QJJK01000008">
    <property type="protein sequence ID" value="PXW56615.1"/>
    <property type="molecule type" value="Genomic_DNA"/>
</dbReference>
<name>A0A2V3U2G8_9HYPH</name>
<dbReference type="PROSITE" id="PS51318">
    <property type="entry name" value="TAT"/>
    <property type="match status" value="1"/>
</dbReference>
<keyword evidence="3" id="KW-1185">Reference proteome</keyword>
<dbReference type="RefSeq" id="WP_110376328.1">
    <property type="nucleotide sequence ID" value="NZ_JAHBRY010000001.1"/>
</dbReference>
<dbReference type="PANTHER" id="PTHR30006">
    <property type="entry name" value="THIAMINE-BINDING PERIPLASMIC PROTEIN-RELATED"/>
    <property type="match status" value="1"/>
</dbReference>
<dbReference type="GO" id="GO:0015888">
    <property type="term" value="P:thiamine transport"/>
    <property type="evidence" value="ECO:0007669"/>
    <property type="project" value="TreeGrafter"/>
</dbReference>
<proteinExistence type="predicted"/>